<feature type="signal peptide" evidence="1">
    <location>
        <begin position="1"/>
        <end position="20"/>
    </location>
</feature>
<dbReference type="InterPro" id="IPR015943">
    <property type="entry name" value="WD40/YVTN_repeat-like_dom_sf"/>
</dbReference>
<feature type="chain" id="PRO_5002795901" evidence="1">
    <location>
        <begin position="21"/>
        <end position="399"/>
    </location>
</feature>
<reference evidence="2 3" key="1">
    <citation type="submission" date="2008-06" db="EMBL/GenBank/DDBJ databases">
        <title>Complete sequence of Chloroherpeton thalassium ATCC 35110.</title>
        <authorList>
            <consortium name="US DOE Joint Genome Institute"/>
            <person name="Lucas S."/>
            <person name="Copeland A."/>
            <person name="Lapidus A."/>
            <person name="Glavina del Rio T."/>
            <person name="Dalin E."/>
            <person name="Tice H."/>
            <person name="Bruce D."/>
            <person name="Goodwin L."/>
            <person name="Pitluck S."/>
            <person name="Schmutz J."/>
            <person name="Larimer F."/>
            <person name="Land M."/>
            <person name="Hauser L."/>
            <person name="Kyrpides N."/>
            <person name="Mikhailova N."/>
            <person name="Liu Z."/>
            <person name="Li T."/>
            <person name="Zhao F."/>
            <person name="Overmann J."/>
            <person name="Bryant D.A."/>
            <person name="Richardson P."/>
        </authorList>
    </citation>
    <scope>NUCLEOTIDE SEQUENCE [LARGE SCALE GENOMIC DNA]</scope>
    <source>
        <strain evidence="3">ATCC 35110 / GB-78</strain>
    </source>
</reference>
<dbReference type="Gene3D" id="2.130.10.10">
    <property type="entry name" value="YVTN repeat-like/Quinoprotein amine dehydrogenase"/>
    <property type="match status" value="1"/>
</dbReference>
<keyword evidence="2" id="KW-0449">Lipoprotein</keyword>
<dbReference type="Proteomes" id="UP000001208">
    <property type="component" value="Chromosome"/>
</dbReference>
<dbReference type="HOGENOM" id="CLU_055276_0_0_10"/>
<dbReference type="PROSITE" id="PS51257">
    <property type="entry name" value="PROKAR_LIPOPROTEIN"/>
    <property type="match status" value="1"/>
</dbReference>
<keyword evidence="1" id="KW-0732">Signal</keyword>
<dbReference type="InterPro" id="IPR011047">
    <property type="entry name" value="Quinoprotein_ADH-like_sf"/>
</dbReference>
<keyword evidence="3" id="KW-1185">Reference proteome</keyword>
<dbReference type="STRING" id="517418.Ctha_0986"/>
<dbReference type="EMBL" id="CP001100">
    <property type="protein sequence ID" value="ACF13451.1"/>
    <property type="molecule type" value="Genomic_DNA"/>
</dbReference>
<name>B3QXH7_CHLT3</name>
<sequence length="399" mass="44454">MKIKLSKLLFLTLIAAFFFGCDDDDSSTDTSTDTGKHRIVLTTTVDNSSYVGTIKDLSVGSVTAAYYWEHVNKACPFVYNDMVFVTEHYYGDNVHKYIRTDDGDLESAGKMTLPEDAGGYSIVFQSETKAYLNLQYDGKIYIFNPTNLEKIGEIDLTDYNIEDGSPDPQNMVLRSSDNRLFVALSHSEGADFYNALDSGYVAVIDAEADTVEKVIVDSRVSSFDGQYGGGAFMDENGHIYFYSSASFGYGNNDGFLRIKDGETEFDPDFYFSPRSTPVADVEGNYGLYGMKWEYAKDGKVFTVMYFPGLVGDDFSLETSKVAQPVMYDLENKTGTKIDLNPSTVFSSIGIVKFDNKIVFGISTVQGDALYTYDLETEEVSENPVVFTEGKPQFLRVFED</sequence>
<proteinExistence type="predicted"/>
<dbReference type="AlphaFoldDB" id="B3QXH7"/>
<gene>
    <name evidence="2" type="ordered locus">Ctha_0986</name>
</gene>
<dbReference type="RefSeq" id="WP_012499535.1">
    <property type="nucleotide sequence ID" value="NC_011026.1"/>
</dbReference>
<dbReference type="OrthoDB" id="1404180at2"/>
<organism evidence="2 3">
    <name type="scientific">Chloroherpeton thalassium (strain ATCC 35110 / GB-78)</name>
    <dbReference type="NCBI Taxonomy" id="517418"/>
    <lineage>
        <taxon>Bacteria</taxon>
        <taxon>Pseudomonadati</taxon>
        <taxon>Chlorobiota</taxon>
        <taxon>Chlorobiia</taxon>
        <taxon>Chlorobiales</taxon>
        <taxon>Chloroherpetonaceae</taxon>
        <taxon>Chloroherpeton</taxon>
    </lineage>
</organism>
<protein>
    <submittedName>
        <fullName evidence="2">Conserved hypothetical lipoprotein</fullName>
    </submittedName>
</protein>
<evidence type="ECO:0000313" key="2">
    <source>
        <dbReference type="EMBL" id="ACF13451.1"/>
    </source>
</evidence>
<evidence type="ECO:0000313" key="3">
    <source>
        <dbReference type="Proteomes" id="UP000001208"/>
    </source>
</evidence>
<accession>B3QXH7</accession>
<evidence type="ECO:0000256" key="1">
    <source>
        <dbReference type="SAM" id="SignalP"/>
    </source>
</evidence>
<dbReference type="KEGG" id="cts:Ctha_0986"/>
<dbReference type="SUPFAM" id="SSF50998">
    <property type="entry name" value="Quinoprotein alcohol dehydrogenase-like"/>
    <property type="match status" value="1"/>
</dbReference>
<dbReference type="eggNOG" id="COG3391">
    <property type="taxonomic scope" value="Bacteria"/>
</dbReference>